<feature type="domain" description="NlpC/P60" evidence="9">
    <location>
        <begin position="95"/>
        <end position="218"/>
    </location>
</feature>
<reference evidence="11" key="1">
    <citation type="submission" date="2012-03" db="EMBL/GenBank/DDBJ databases">
        <title>Complete sequence of chromosome of Deinococcus peraridilitoris DSM 19664.</title>
        <authorList>
            <person name="Lucas S."/>
            <person name="Copeland A."/>
            <person name="Lapidus A."/>
            <person name="Glavina del Rio T."/>
            <person name="Dalin E."/>
            <person name="Tice H."/>
            <person name="Bruce D."/>
            <person name="Goodwin L."/>
            <person name="Pitluck S."/>
            <person name="Peters L."/>
            <person name="Mikhailova N."/>
            <person name="Lu M."/>
            <person name="Kyrpides N."/>
            <person name="Mavromatis K."/>
            <person name="Ivanova N."/>
            <person name="Brettin T."/>
            <person name="Detter J.C."/>
            <person name="Han C."/>
            <person name="Larimer F."/>
            <person name="Land M."/>
            <person name="Hauser L."/>
            <person name="Markowitz V."/>
            <person name="Cheng J.-F."/>
            <person name="Hugenholtz P."/>
            <person name="Woyke T."/>
            <person name="Wu D."/>
            <person name="Pukall R."/>
            <person name="Steenblock K."/>
            <person name="Brambilla E."/>
            <person name="Klenk H.-P."/>
            <person name="Eisen J.A."/>
        </authorList>
    </citation>
    <scope>NUCLEOTIDE SEQUENCE [LARGE SCALE GENOMIC DNA]</scope>
    <source>
        <strain evidence="11">DSM 19664 / LMG 22246 / CIP 109416 / KR-200</strain>
    </source>
</reference>
<evidence type="ECO:0000259" key="8">
    <source>
        <dbReference type="PROSITE" id="PS51782"/>
    </source>
</evidence>
<evidence type="ECO:0000256" key="4">
    <source>
        <dbReference type="ARBA" id="ARBA00022737"/>
    </source>
</evidence>
<protein>
    <submittedName>
        <fullName evidence="10">Cell wall-associated hydrolase, invasion-associated protein</fullName>
    </submittedName>
</protein>
<dbReference type="Pfam" id="PF01476">
    <property type="entry name" value="LysM"/>
    <property type="match status" value="1"/>
</dbReference>
<evidence type="ECO:0000256" key="1">
    <source>
        <dbReference type="ARBA" id="ARBA00007074"/>
    </source>
</evidence>
<keyword evidence="4" id="KW-0677">Repeat</keyword>
<keyword evidence="2" id="KW-0645">Protease</keyword>
<dbReference type="SMART" id="SM00257">
    <property type="entry name" value="LysM"/>
    <property type="match status" value="1"/>
</dbReference>
<keyword evidence="6" id="KW-0788">Thiol protease</keyword>
<evidence type="ECO:0000313" key="11">
    <source>
        <dbReference type="Proteomes" id="UP000010467"/>
    </source>
</evidence>
<dbReference type="AlphaFoldDB" id="K9ZZ16"/>
<dbReference type="KEGG" id="dpd:Deipe_0400"/>
<dbReference type="PROSITE" id="PS51782">
    <property type="entry name" value="LYSM"/>
    <property type="match status" value="1"/>
</dbReference>
<dbReference type="PATRIC" id="fig|937777.3.peg.410"/>
<keyword evidence="3 7" id="KW-0732">Signal</keyword>
<dbReference type="InterPro" id="IPR018392">
    <property type="entry name" value="LysM"/>
</dbReference>
<comment type="similarity">
    <text evidence="1">Belongs to the peptidase C40 family.</text>
</comment>
<accession>K9ZZ16</accession>
<feature type="chain" id="PRO_5003938916" evidence="7">
    <location>
        <begin position="27"/>
        <end position="221"/>
    </location>
</feature>
<organism evidence="10 11">
    <name type="scientific">Deinococcus peraridilitoris (strain DSM 19664 / LMG 22246 / CIP 109416 / KR-200)</name>
    <dbReference type="NCBI Taxonomy" id="937777"/>
    <lineage>
        <taxon>Bacteria</taxon>
        <taxon>Thermotogati</taxon>
        <taxon>Deinococcota</taxon>
        <taxon>Deinococci</taxon>
        <taxon>Deinococcales</taxon>
        <taxon>Deinococcaceae</taxon>
        <taxon>Deinococcus</taxon>
    </lineage>
</organism>
<feature type="domain" description="LysM" evidence="8">
    <location>
        <begin position="27"/>
        <end position="70"/>
    </location>
</feature>
<dbReference type="InterPro" id="IPR052062">
    <property type="entry name" value="Murein_DD/LD_carboxypeptidase"/>
</dbReference>
<keyword evidence="11" id="KW-1185">Reference proteome</keyword>
<dbReference type="Pfam" id="PF00877">
    <property type="entry name" value="NLPC_P60"/>
    <property type="match status" value="1"/>
</dbReference>
<dbReference type="PANTHER" id="PTHR47360">
    <property type="entry name" value="MUREIN DD-ENDOPEPTIDASE MEPS/MUREIN LD-CARBOXYPEPTIDASE"/>
    <property type="match status" value="1"/>
</dbReference>
<dbReference type="CDD" id="cd00118">
    <property type="entry name" value="LysM"/>
    <property type="match status" value="1"/>
</dbReference>
<dbReference type="SUPFAM" id="SSF54106">
    <property type="entry name" value="LysM domain"/>
    <property type="match status" value="1"/>
</dbReference>
<dbReference type="Gene3D" id="3.90.1720.10">
    <property type="entry name" value="endopeptidase domain like (from Nostoc punctiforme)"/>
    <property type="match status" value="1"/>
</dbReference>
<dbReference type="InterPro" id="IPR038765">
    <property type="entry name" value="Papain-like_cys_pep_sf"/>
</dbReference>
<dbReference type="InterPro" id="IPR036779">
    <property type="entry name" value="LysM_dom_sf"/>
</dbReference>
<dbReference type="Proteomes" id="UP000010467">
    <property type="component" value="Chromosome"/>
</dbReference>
<dbReference type="SUPFAM" id="SSF54001">
    <property type="entry name" value="Cysteine proteinases"/>
    <property type="match status" value="1"/>
</dbReference>
<dbReference type="Gene3D" id="3.10.350.10">
    <property type="entry name" value="LysM domain"/>
    <property type="match status" value="1"/>
</dbReference>
<name>K9ZZ16_DEIPD</name>
<dbReference type="EMBL" id="CP003382">
    <property type="protein sequence ID" value="AFZ66000.1"/>
    <property type="molecule type" value="Genomic_DNA"/>
</dbReference>
<dbReference type="HOGENOM" id="CLU_016043_1_1_0"/>
<evidence type="ECO:0000256" key="5">
    <source>
        <dbReference type="ARBA" id="ARBA00022801"/>
    </source>
</evidence>
<evidence type="ECO:0000256" key="6">
    <source>
        <dbReference type="ARBA" id="ARBA00022807"/>
    </source>
</evidence>
<evidence type="ECO:0000259" key="9">
    <source>
        <dbReference type="PROSITE" id="PS51935"/>
    </source>
</evidence>
<dbReference type="PROSITE" id="PS51935">
    <property type="entry name" value="NLPC_P60"/>
    <property type="match status" value="1"/>
</dbReference>
<evidence type="ECO:0000256" key="2">
    <source>
        <dbReference type="ARBA" id="ARBA00022670"/>
    </source>
</evidence>
<gene>
    <name evidence="10" type="ordered locus">Deipe_0400</name>
</gene>
<dbReference type="InterPro" id="IPR000064">
    <property type="entry name" value="NLP_P60_dom"/>
</dbReference>
<dbReference type="PANTHER" id="PTHR47360:SF1">
    <property type="entry name" value="ENDOPEPTIDASE NLPC-RELATED"/>
    <property type="match status" value="1"/>
</dbReference>
<dbReference type="STRING" id="937777.Deipe_0400"/>
<keyword evidence="5 10" id="KW-0378">Hydrolase</keyword>
<dbReference type="GO" id="GO:0006508">
    <property type="term" value="P:proteolysis"/>
    <property type="evidence" value="ECO:0007669"/>
    <property type="project" value="UniProtKB-KW"/>
</dbReference>
<feature type="signal peptide" evidence="7">
    <location>
        <begin position="1"/>
        <end position="26"/>
    </location>
</feature>
<evidence type="ECO:0000256" key="3">
    <source>
        <dbReference type="ARBA" id="ARBA00022729"/>
    </source>
</evidence>
<proteinExistence type="inferred from homology"/>
<sequence>MVNLPLMIAVRALLFAAGAMFSIASADTYKVKAGDTLYNVARIHNMDPAELMTLNKLPSTTIQVGQELKVTGTGAAPPKVQSAPAAPINTQNARSQNKNGVVRAAAMRFMGIPYQLGASGGKAIDCSAFTRAVMQQIGVLLPRTTREQFNKGTPVAREDLRSGDLVFFNTLGNGISHVGIYLGNGQFAHANSYLGRTTIDDISGVYYRFRYVGARRVLPSS</sequence>
<dbReference type="eggNOG" id="COG0791">
    <property type="taxonomic scope" value="Bacteria"/>
</dbReference>
<dbReference type="GO" id="GO:0008234">
    <property type="term" value="F:cysteine-type peptidase activity"/>
    <property type="evidence" value="ECO:0007669"/>
    <property type="project" value="UniProtKB-KW"/>
</dbReference>
<evidence type="ECO:0000256" key="7">
    <source>
        <dbReference type="SAM" id="SignalP"/>
    </source>
</evidence>
<evidence type="ECO:0000313" key="10">
    <source>
        <dbReference type="EMBL" id="AFZ66000.1"/>
    </source>
</evidence>